<protein>
    <recommendedName>
        <fullName evidence="3">CAAX prenyl protease 2/Lysostaphin resistance protein A-like domain-containing protein</fullName>
    </recommendedName>
</protein>
<feature type="transmembrane region" description="Helical" evidence="2">
    <location>
        <begin position="104"/>
        <end position="123"/>
    </location>
</feature>
<organism evidence="4 5">
    <name type="scientific">Secundilactobacillus oryzae JCM 18671</name>
    <dbReference type="NCBI Taxonomy" id="1291743"/>
    <lineage>
        <taxon>Bacteria</taxon>
        <taxon>Bacillati</taxon>
        <taxon>Bacillota</taxon>
        <taxon>Bacilli</taxon>
        <taxon>Lactobacillales</taxon>
        <taxon>Lactobacillaceae</taxon>
        <taxon>Secundilactobacillus</taxon>
    </lineage>
</organism>
<reference evidence="4" key="1">
    <citation type="journal article" date="2014" name="Genome Announc.">
        <title>Draft Genome Sequence of Lactobacillus oryzae Strain SG293T.</title>
        <authorList>
            <person name="Tanizawa Y."/>
            <person name="Fujisawa T."/>
            <person name="Mochizuki T."/>
            <person name="Kaminuma E."/>
            <person name="Nakamura Y."/>
            <person name="Tohno M."/>
        </authorList>
    </citation>
    <scope>NUCLEOTIDE SEQUENCE [LARGE SCALE GENOMIC DNA]</scope>
    <source>
        <strain evidence="4">SG293</strain>
    </source>
</reference>
<dbReference type="Pfam" id="PF02517">
    <property type="entry name" value="Rce1-like"/>
    <property type="match status" value="1"/>
</dbReference>
<keyword evidence="2" id="KW-1133">Transmembrane helix</keyword>
<accession>A0A081BJU8</accession>
<keyword evidence="5" id="KW-1185">Reference proteome</keyword>
<dbReference type="STRING" id="1291743.LOSG293_250070"/>
<dbReference type="Proteomes" id="UP000028700">
    <property type="component" value="Unassembled WGS sequence"/>
</dbReference>
<dbReference type="PANTHER" id="PTHR36435">
    <property type="entry name" value="SLR1288 PROTEIN"/>
    <property type="match status" value="1"/>
</dbReference>
<evidence type="ECO:0000259" key="3">
    <source>
        <dbReference type="Pfam" id="PF02517"/>
    </source>
</evidence>
<comment type="similarity">
    <text evidence="1">Belongs to the UPF0177 family.</text>
</comment>
<feature type="transmembrane region" description="Helical" evidence="2">
    <location>
        <begin position="135"/>
        <end position="156"/>
    </location>
</feature>
<dbReference type="AlphaFoldDB" id="A0A081BJU8"/>
<feature type="domain" description="CAAX prenyl protease 2/Lysostaphin resistance protein A-like" evidence="3">
    <location>
        <begin position="50"/>
        <end position="140"/>
    </location>
</feature>
<proteinExistence type="inferred from homology"/>
<keyword evidence="2" id="KW-0472">Membrane</keyword>
<dbReference type="InterPro" id="IPR003675">
    <property type="entry name" value="Rce1/LyrA-like_dom"/>
</dbReference>
<evidence type="ECO:0000313" key="5">
    <source>
        <dbReference type="Proteomes" id="UP000028700"/>
    </source>
</evidence>
<dbReference type="GO" id="GO:0004175">
    <property type="term" value="F:endopeptidase activity"/>
    <property type="evidence" value="ECO:0007669"/>
    <property type="project" value="UniProtKB-ARBA"/>
</dbReference>
<name>A0A081BJU8_9LACO</name>
<feature type="transmembrane region" description="Helical" evidence="2">
    <location>
        <begin position="79"/>
        <end position="98"/>
    </location>
</feature>
<feature type="transmembrane region" description="Helical" evidence="2">
    <location>
        <begin position="6"/>
        <end position="24"/>
    </location>
</feature>
<evidence type="ECO:0000313" key="4">
    <source>
        <dbReference type="EMBL" id="GAK48316.1"/>
    </source>
</evidence>
<dbReference type="eggNOG" id="COG1266">
    <property type="taxonomic scope" value="Bacteria"/>
</dbReference>
<gene>
    <name evidence="4" type="ORF">LOSG293_250070</name>
</gene>
<evidence type="ECO:0000256" key="1">
    <source>
        <dbReference type="ARBA" id="ARBA00009067"/>
    </source>
</evidence>
<keyword evidence="2" id="KW-0812">Transmembrane</keyword>
<dbReference type="EMBL" id="BBJM01000025">
    <property type="protein sequence ID" value="GAK48316.1"/>
    <property type="molecule type" value="Genomic_DNA"/>
</dbReference>
<dbReference type="InterPro" id="IPR052710">
    <property type="entry name" value="CAAX_protease"/>
</dbReference>
<sequence length="157" mass="17515">MKVLLAIGGVIVSYGILIVVRLALKATGLTAMETSGVDVLSIQTETTGLIASLTVLMAPFTEELVFRHVLFFQWRHRGALTWLMFVVSSILFGLAHWNNFNGEVIQMIPYMAVGAWYALIYYWSKNIWQAIATHFLFDFMGFAGALLVFIMALFGIG</sequence>
<dbReference type="PANTHER" id="PTHR36435:SF1">
    <property type="entry name" value="CAAX AMINO TERMINAL PROTEASE FAMILY PROTEIN"/>
    <property type="match status" value="1"/>
</dbReference>
<dbReference type="RefSeq" id="WP_051907250.1">
    <property type="nucleotide sequence ID" value="NZ_BBAZ01000024.1"/>
</dbReference>
<evidence type="ECO:0000256" key="2">
    <source>
        <dbReference type="SAM" id="Phobius"/>
    </source>
</evidence>
<comment type="caution">
    <text evidence="4">The sequence shown here is derived from an EMBL/GenBank/DDBJ whole genome shotgun (WGS) entry which is preliminary data.</text>
</comment>
<dbReference type="GO" id="GO:0080120">
    <property type="term" value="P:CAAX-box protein maturation"/>
    <property type="evidence" value="ECO:0007669"/>
    <property type="project" value="UniProtKB-ARBA"/>
</dbReference>